<evidence type="ECO:0008006" key="4">
    <source>
        <dbReference type="Google" id="ProtNLM"/>
    </source>
</evidence>
<keyword evidence="1" id="KW-0812">Transmembrane</keyword>
<dbReference type="STRING" id="1305675.BFG57_03515"/>
<sequence>MWWAWTALIICILIIIFLCTKITITLYLLHAQDDDFIRITVKALKVISYTNEIPLMKADNNSPSLIIEKERKVGNEAETTDETERKITLEDIKMEIEKIRDFLQRITNLHTIIKRFFSRVSIIKFEWNSAFGSGDAASTGFFLGGLWSLKGFIVGCLGEFTKLEVKPILQITPHFQENFSRTELTCIISFRVWHAIGAAIRIMKNWKSSVRGGEQHVRASDSRFNDYGNGKLERND</sequence>
<dbReference type="InterPro" id="IPR021338">
    <property type="entry name" value="DUF2953"/>
</dbReference>
<reference evidence="2 3" key="1">
    <citation type="submission" date="2016-08" db="EMBL/GenBank/DDBJ databases">
        <title>Genome of Bacillus solimangrovi GH2-4.</title>
        <authorList>
            <person name="Lim S."/>
            <person name="Kim B.-C."/>
        </authorList>
    </citation>
    <scope>NUCLEOTIDE SEQUENCE [LARGE SCALE GENOMIC DNA]</scope>
    <source>
        <strain evidence="2 3">GH2-4</strain>
    </source>
</reference>
<evidence type="ECO:0000256" key="1">
    <source>
        <dbReference type="SAM" id="Phobius"/>
    </source>
</evidence>
<dbReference type="AlphaFoldDB" id="A0A1E5LCK9"/>
<dbReference type="RefSeq" id="WP_069718103.1">
    <property type="nucleotide sequence ID" value="NZ_MJEH01000044.1"/>
</dbReference>
<dbReference type="EMBL" id="MJEH01000044">
    <property type="protein sequence ID" value="OEH91818.1"/>
    <property type="molecule type" value="Genomic_DNA"/>
</dbReference>
<proteinExistence type="predicted"/>
<dbReference type="Pfam" id="PF11167">
    <property type="entry name" value="DUF2953"/>
    <property type="match status" value="1"/>
</dbReference>
<evidence type="ECO:0000313" key="2">
    <source>
        <dbReference type="EMBL" id="OEH91818.1"/>
    </source>
</evidence>
<dbReference type="Proteomes" id="UP000095209">
    <property type="component" value="Unassembled WGS sequence"/>
</dbReference>
<comment type="caution">
    <text evidence="2">The sequence shown here is derived from an EMBL/GenBank/DDBJ whole genome shotgun (WGS) entry which is preliminary data.</text>
</comment>
<evidence type="ECO:0000313" key="3">
    <source>
        <dbReference type="Proteomes" id="UP000095209"/>
    </source>
</evidence>
<organism evidence="2 3">
    <name type="scientific">Bacillus solimangrovi</name>
    <dbReference type="NCBI Taxonomy" id="1305675"/>
    <lineage>
        <taxon>Bacteria</taxon>
        <taxon>Bacillati</taxon>
        <taxon>Bacillota</taxon>
        <taxon>Bacilli</taxon>
        <taxon>Bacillales</taxon>
        <taxon>Bacillaceae</taxon>
        <taxon>Bacillus</taxon>
    </lineage>
</organism>
<keyword evidence="1" id="KW-1133">Transmembrane helix</keyword>
<keyword evidence="3" id="KW-1185">Reference proteome</keyword>
<protein>
    <recommendedName>
        <fullName evidence="4">DUF2953 domain-containing protein</fullName>
    </recommendedName>
</protein>
<feature type="transmembrane region" description="Helical" evidence="1">
    <location>
        <begin position="6"/>
        <end position="29"/>
    </location>
</feature>
<gene>
    <name evidence="2" type="ORF">BFG57_03515</name>
</gene>
<keyword evidence="1" id="KW-0472">Membrane</keyword>
<name>A0A1E5LCK9_9BACI</name>
<accession>A0A1E5LCK9</accession>